<evidence type="ECO:0000256" key="1">
    <source>
        <dbReference type="SAM" id="MobiDB-lite"/>
    </source>
</evidence>
<feature type="region of interest" description="Disordered" evidence="1">
    <location>
        <begin position="1"/>
        <end position="25"/>
    </location>
</feature>
<evidence type="ECO:0000313" key="2">
    <source>
        <dbReference type="EMBL" id="TNN21888.1"/>
    </source>
</evidence>
<dbReference type="EMBL" id="SRLO01025339">
    <property type="protein sequence ID" value="TNN21888.1"/>
    <property type="molecule type" value="Genomic_DNA"/>
</dbReference>
<name>A0A4Z2DZJ8_9TELE</name>
<accession>A0A4Z2DZJ8</accession>
<dbReference type="Proteomes" id="UP000314294">
    <property type="component" value="Unassembled WGS sequence"/>
</dbReference>
<evidence type="ECO:0000313" key="3">
    <source>
        <dbReference type="Proteomes" id="UP000314294"/>
    </source>
</evidence>
<keyword evidence="3" id="KW-1185">Reference proteome</keyword>
<protein>
    <submittedName>
        <fullName evidence="2">Uncharacterized protein</fullName>
    </submittedName>
</protein>
<organism evidence="2 3">
    <name type="scientific">Liparis tanakae</name>
    <name type="common">Tanaka's snailfish</name>
    <dbReference type="NCBI Taxonomy" id="230148"/>
    <lineage>
        <taxon>Eukaryota</taxon>
        <taxon>Metazoa</taxon>
        <taxon>Chordata</taxon>
        <taxon>Craniata</taxon>
        <taxon>Vertebrata</taxon>
        <taxon>Euteleostomi</taxon>
        <taxon>Actinopterygii</taxon>
        <taxon>Neopterygii</taxon>
        <taxon>Teleostei</taxon>
        <taxon>Neoteleostei</taxon>
        <taxon>Acanthomorphata</taxon>
        <taxon>Eupercaria</taxon>
        <taxon>Perciformes</taxon>
        <taxon>Cottioidei</taxon>
        <taxon>Cottales</taxon>
        <taxon>Liparidae</taxon>
        <taxon>Liparis</taxon>
    </lineage>
</organism>
<comment type="caution">
    <text evidence="2">The sequence shown here is derived from an EMBL/GenBank/DDBJ whole genome shotgun (WGS) entry which is preliminary data.</text>
</comment>
<sequence length="81" mass="8887">MTGGVIAPLVTDATSPCSEQRAGRRDNEIAPYLKILRVILPTNEPHEPQGGESTGSFILTRFRPTWRPVSQQSPDTHSNVC</sequence>
<reference evidence="2 3" key="1">
    <citation type="submission" date="2019-03" db="EMBL/GenBank/DDBJ databases">
        <title>First draft genome of Liparis tanakae, snailfish: a comprehensive survey of snailfish specific genes.</title>
        <authorList>
            <person name="Kim W."/>
            <person name="Song I."/>
            <person name="Jeong J.-H."/>
            <person name="Kim D."/>
            <person name="Kim S."/>
            <person name="Ryu S."/>
            <person name="Song J.Y."/>
            <person name="Lee S.K."/>
        </authorList>
    </citation>
    <scope>NUCLEOTIDE SEQUENCE [LARGE SCALE GENOMIC DNA]</scope>
    <source>
        <tissue evidence="2">Muscle</tissue>
    </source>
</reference>
<dbReference type="AlphaFoldDB" id="A0A4Z2DZJ8"/>
<proteinExistence type="predicted"/>
<gene>
    <name evidence="2" type="ORF">EYF80_068000</name>
</gene>